<dbReference type="InterPro" id="IPR018490">
    <property type="entry name" value="cNMP-bd_dom_sf"/>
</dbReference>
<evidence type="ECO:0000256" key="5">
    <source>
        <dbReference type="ARBA" id="ARBA00022427"/>
    </source>
</evidence>
<dbReference type="PANTHER" id="PTHR12101">
    <property type="entry name" value="POPEYE DOMAIN CONTAINING PROTEIN"/>
    <property type="match status" value="1"/>
</dbReference>
<protein>
    <recommendedName>
        <fullName evidence="15">Cyclic nucleotide-binding domain-containing protein</fullName>
    </recommendedName>
</protein>
<dbReference type="EMBL" id="OU594944">
    <property type="protein sequence ID" value="CAG9288308.1"/>
    <property type="molecule type" value="Genomic_DNA"/>
</dbReference>
<dbReference type="GO" id="GO:0005923">
    <property type="term" value="C:bicellular tight junction"/>
    <property type="evidence" value="ECO:0007669"/>
    <property type="project" value="UniProtKB-SubCell"/>
</dbReference>
<dbReference type="PROSITE" id="PS50042">
    <property type="entry name" value="CNMP_BINDING_3"/>
    <property type="match status" value="1"/>
</dbReference>
<evidence type="ECO:0000256" key="10">
    <source>
        <dbReference type="ARBA" id="ARBA00022949"/>
    </source>
</evidence>
<feature type="region of interest" description="Disordered" evidence="14">
    <location>
        <begin position="62"/>
        <end position="84"/>
    </location>
</feature>
<evidence type="ECO:0000256" key="2">
    <source>
        <dbReference type="ARBA" id="ARBA00004141"/>
    </source>
</evidence>
<evidence type="ECO:0000256" key="1">
    <source>
        <dbReference type="ARBA" id="ARBA00004124"/>
    </source>
</evidence>
<keyword evidence="8" id="KW-0812">Transmembrane</keyword>
<dbReference type="CDD" id="cd00038">
    <property type="entry name" value="CAP_ED"/>
    <property type="match status" value="1"/>
</dbReference>
<keyword evidence="13" id="KW-0325">Glycoprotein</keyword>
<dbReference type="AlphaFoldDB" id="A0A8J9SBW2"/>
<keyword evidence="10" id="KW-0965">Cell junction</keyword>
<dbReference type="Gene3D" id="2.60.120.10">
    <property type="entry name" value="Jelly Rolls"/>
    <property type="match status" value="1"/>
</dbReference>
<dbReference type="GO" id="GO:0016328">
    <property type="term" value="C:lateral plasma membrane"/>
    <property type="evidence" value="ECO:0007669"/>
    <property type="project" value="UniProtKB-SubCell"/>
</dbReference>
<evidence type="ECO:0000256" key="12">
    <source>
        <dbReference type="ARBA" id="ARBA00023136"/>
    </source>
</evidence>
<evidence type="ECO:0000256" key="9">
    <source>
        <dbReference type="ARBA" id="ARBA00022889"/>
    </source>
</evidence>
<dbReference type="SUPFAM" id="SSF51206">
    <property type="entry name" value="cAMP-binding domain-like"/>
    <property type="match status" value="1"/>
</dbReference>
<dbReference type="PANTHER" id="PTHR12101:SF17">
    <property type="entry name" value="BLOOD VESSEL EPICARDIAL SUBSTANCE"/>
    <property type="match status" value="1"/>
</dbReference>
<proteinExistence type="inferred from homology"/>
<accession>A0A8J9SBW2</accession>
<dbReference type="InterPro" id="IPR014710">
    <property type="entry name" value="RmlC-like_jellyroll"/>
</dbReference>
<organism evidence="16">
    <name type="scientific">Phaeodactylum tricornutum</name>
    <name type="common">Diatom</name>
    <dbReference type="NCBI Taxonomy" id="2850"/>
    <lineage>
        <taxon>Eukaryota</taxon>
        <taxon>Sar</taxon>
        <taxon>Stramenopiles</taxon>
        <taxon>Ochrophyta</taxon>
        <taxon>Bacillariophyta</taxon>
        <taxon>Bacillariophyceae</taxon>
        <taxon>Bacillariophycidae</taxon>
        <taxon>Naviculales</taxon>
        <taxon>Phaeodactylaceae</taxon>
        <taxon>Phaeodactylum</taxon>
    </lineage>
</organism>
<evidence type="ECO:0000256" key="14">
    <source>
        <dbReference type="SAM" id="MobiDB-lite"/>
    </source>
</evidence>
<keyword evidence="7" id="KW-1003">Cell membrane</keyword>
<evidence type="ECO:0000256" key="3">
    <source>
        <dbReference type="ARBA" id="ARBA00004435"/>
    </source>
</evidence>
<keyword evidence="12" id="KW-0472">Membrane</keyword>
<evidence type="ECO:0000256" key="8">
    <source>
        <dbReference type="ARBA" id="ARBA00022692"/>
    </source>
</evidence>
<dbReference type="GO" id="GO:0007155">
    <property type="term" value="P:cell adhesion"/>
    <property type="evidence" value="ECO:0007669"/>
    <property type="project" value="UniProtKB-KW"/>
</dbReference>
<name>A0A8J9SBW2_PHATR</name>
<comment type="similarity">
    <text evidence="4">Belongs to the popeye family.</text>
</comment>
<dbReference type="GO" id="GO:0030552">
    <property type="term" value="F:cAMP binding"/>
    <property type="evidence" value="ECO:0007669"/>
    <property type="project" value="TreeGrafter"/>
</dbReference>
<dbReference type="Pfam" id="PF04831">
    <property type="entry name" value="POPDC1-3"/>
    <property type="match status" value="1"/>
</dbReference>
<evidence type="ECO:0000256" key="7">
    <source>
        <dbReference type="ARBA" id="ARBA00022475"/>
    </source>
</evidence>
<evidence type="ECO:0000256" key="11">
    <source>
        <dbReference type="ARBA" id="ARBA00022989"/>
    </source>
</evidence>
<evidence type="ECO:0000256" key="4">
    <source>
        <dbReference type="ARBA" id="ARBA00007146"/>
    </source>
</evidence>
<evidence type="ECO:0000256" key="6">
    <source>
        <dbReference type="ARBA" id="ARBA00022473"/>
    </source>
</evidence>
<dbReference type="Pfam" id="PF00027">
    <property type="entry name" value="cNMP_binding"/>
    <property type="match status" value="1"/>
</dbReference>
<dbReference type="InterPro" id="IPR000595">
    <property type="entry name" value="cNMP-bd_dom"/>
</dbReference>
<keyword evidence="6" id="KW-0217">Developmental protein</keyword>
<dbReference type="InterPro" id="IPR006916">
    <property type="entry name" value="POPDC1-3"/>
</dbReference>
<keyword evidence="11" id="KW-1133">Transmembrane helix</keyword>
<keyword evidence="5" id="KW-0796">Tight junction</keyword>
<evidence type="ECO:0000256" key="13">
    <source>
        <dbReference type="ARBA" id="ARBA00023180"/>
    </source>
</evidence>
<feature type="domain" description="Cyclic nucleotide-binding" evidence="15">
    <location>
        <begin position="212"/>
        <end position="333"/>
    </location>
</feature>
<sequence length="450" mass="52454">MTFGAVAYRFIGRQVLQRPTRLALTRLLHCQRFEPKLSLGTSSFLPGRTFCRASKRPRCYARRKQSTSTTVKRENATLATAESAASNTERESFWKTVEDFWRKPRTIPIPRWISPRHHTMTVSEIFGHSSFLLVAISYAVDDFLMPRIIAVAGSTAMLVFTYFHPHGRVLWLPFKWNMLFIAINSYRIGKVYLERYWASQLSDEFLELRRKHFYLMDAEDFAKLVRLGKVEEYKPGDHIASQGVSNCYMRLVLEGDLDVLRDSELTYVLEKANFVAEAGLHAGLLLPGEMESCCTVVAKTKTRLLVWDRSELVELLARDAGILRALKATLTWDLVRKLKGQRLLLSTGRVNDPEAWTVRRNEQTQHRYAAILHNILLHPYYLKKERNELNKYRMIHHIDDEAHNKALREVGWTPEEFELGHRNGHGEDMVDGRRGWKWYIHEYFIRVFGH</sequence>
<dbReference type="InterPro" id="IPR055272">
    <property type="entry name" value="POPDC1-3_dom"/>
</dbReference>
<keyword evidence="9" id="KW-0130">Cell adhesion</keyword>
<reference evidence="16" key="1">
    <citation type="submission" date="2022-02" db="EMBL/GenBank/DDBJ databases">
        <authorList>
            <person name="Giguere J D."/>
        </authorList>
    </citation>
    <scope>NUCLEOTIDE SEQUENCE</scope>
    <source>
        <strain evidence="16">CCAP 1055/1</strain>
    </source>
</reference>
<evidence type="ECO:0000259" key="15">
    <source>
        <dbReference type="PROSITE" id="PS50042"/>
    </source>
</evidence>
<dbReference type="Proteomes" id="UP000836788">
    <property type="component" value="Chromosome 3"/>
</dbReference>
<gene>
    <name evidence="16" type="ORF">PTTT1_LOCUS38144</name>
</gene>
<comment type="subcellular location">
    <subcellularLocation>
        <location evidence="3">Cell junction</location>
        <location evidence="3">Tight junction</location>
    </subcellularLocation>
    <subcellularLocation>
        <location evidence="1">Lateral cell membrane</location>
    </subcellularLocation>
    <subcellularLocation>
        <location evidence="2">Membrane</location>
        <topology evidence="2">Multi-pass membrane protein</topology>
    </subcellularLocation>
</comment>
<evidence type="ECO:0000313" key="16">
    <source>
        <dbReference type="EMBL" id="CAG9288308.1"/>
    </source>
</evidence>